<gene>
    <name evidence="2" type="ORF">PR048_024340</name>
</gene>
<evidence type="ECO:0000313" key="3">
    <source>
        <dbReference type="Proteomes" id="UP001159363"/>
    </source>
</evidence>
<evidence type="ECO:0000256" key="1">
    <source>
        <dbReference type="SAM" id="MobiDB-lite"/>
    </source>
</evidence>
<feature type="compositionally biased region" description="Basic and acidic residues" evidence="1">
    <location>
        <begin position="475"/>
        <end position="487"/>
    </location>
</feature>
<feature type="compositionally biased region" description="Basic and acidic residues" evidence="1">
    <location>
        <begin position="438"/>
        <end position="457"/>
    </location>
</feature>
<proteinExistence type="predicted"/>
<dbReference type="Proteomes" id="UP001159363">
    <property type="component" value="Chromosome 9"/>
</dbReference>
<name>A0ABQ9GNB1_9NEOP</name>
<feature type="region of interest" description="Disordered" evidence="1">
    <location>
        <begin position="744"/>
        <end position="781"/>
    </location>
</feature>
<feature type="region of interest" description="Disordered" evidence="1">
    <location>
        <begin position="917"/>
        <end position="946"/>
    </location>
</feature>
<reference evidence="2 3" key="1">
    <citation type="submission" date="2023-02" db="EMBL/GenBank/DDBJ databases">
        <title>LHISI_Scaffold_Assembly.</title>
        <authorList>
            <person name="Stuart O.P."/>
            <person name="Cleave R."/>
            <person name="Magrath M.J.L."/>
            <person name="Mikheyev A.S."/>
        </authorList>
    </citation>
    <scope>NUCLEOTIDE SEQUENCE [LARGE SCALE GENOMIC DNA]</scope>
    <source>
        <strain evidence="2">Daus_M_001</strain>
        <tissue evidence="2">Leg muscle</tissue>
    </source>
</reference>
<evidence type="ECO:0000313" key="2">
    <source>
        <dbReference type="EMBL" id="KAJ8873522.1"/>
    </source>
</evidence>
<feature type="compositionally biased region" description="Basic and acidic residues" evidence="1">
    <location>
        <begin position="522"/>
        <end position="534"/>
    </location>
</feature>
<accession>A0ABQ9GNB1</accession>
<organism evidence="2 3">
    <name type="scientific">Dryococelus australis</name>
    <dbReference type="NCBI Taxonomy" id="614101"/>
    <lineage>
        <taxon>Eukaryota</taxon>
        <taxon>Metazoa</taxon>
        <taxon>Ecdysozoa</taxon>
        <taxon>Arthropoda</taxon>
        <taxon>Hexapoda</taxon>
        <taxon>Insecta</taxon>
        <taxon>Pterygota</taxon>
        <taxon>Neoptera</taxon>
        <taxon>Polyneoptera</taxon>
        <taxon>Phasmatodea</taxon>
        <taxon>Verophasmatodea</taxon>
        <taxon>Anareolatae</taxon>
        <taxon>Phasmatidae</taxon>
        <taxon>Eurycanthinae</taxon>
        <taxon>Dryococelus</taxon>
    </lineage>
</organism>
<dbReference type="EMBL" id="JARBHB010000010">
    <property type="protein sequence ID" value="KAJ8873522.1"/>
    <property type="molecule type" value="Genomic_DNA"/>
</dbReference>
<sequence>MQQPLGKRRRQECIQYLFFVVAATYPRRPGRVTTPLEGGGGGANRCQTARRREARVFLPDERRWQSACGRSQTAAALRDPAASDRVSCRQDLRRAGPVQEHARAPWCRAHEDLHRPRGHAEVLATSPRAYLRRSADVFRGMSVLFKCGAVALCLHAGPAKSLPSAFITEPLCCRSVARQVPLAAQRSEIVSSVREQAKDQKRKKQTRERWLLTRKTWRYMADAGRRLIPEGAQNRVEDIPKLEAYFQEVCQKEKRFLLWRKSSYPGALNFRVHRKKQRERKKWSSCREKASSADEAEQQKRLFEVETKSGGRFDIQKLRQQFLDSGPPASQTGDEFAMRYKALKPIPDQTRYLPDVPEYSATQQEDVSLEDDERELMDTLLYLLSREQDGAPVETNEDERKALDYAKLFYQLKRYLSQSNSGDGQTASDSARDMYKTTTTDFEKESPGANSRSREYPVSEISTRSDISLKNRKGLHTDGYEENREAVTLRSTPRSTKDDNYQYGYERVNLRRNANSVSSSTDDTKDDTNLKSRGEFQSGSQPRSGFMYRLGKTNSDVHPRTTHNHSPVSGQQTSPGPSSRRIPRTGSGNVYFEGDHLRKLLIETLRRYYNKSDSRDKVISDILTDRKVLEKLYFDLRKARNFKGRSGPTDGQDTDRHNWKTSTDKMYEVRNEGGRYGHDESLNRGWKGSEKTMAKRPCDLPLYTKPPIIAVEQEAGARWASKTIQTLPVPEEVMAAIEEFSKREKEKALEEKEEKEDNELKPPPVVTRRRSSVDHDDVSPSVSDTIKRYLKMARKKSVDADKVDRFKRVNYDRNLRNIKPKGEISRPGDDDGLSKGCQTEETWVAALKELKQDDIGLLSEEDDYQRSRMTSCRSSFDSTTYDEALLSPPSPVHGKAHSPGLLSSGQSFLSHLLHGRHHHDVSQPGSPVAAGAAMQKSKSSSSVVHHGSRIVARKIWRTRSKSQSRAVPSVTSTWTPQVSRCRLFSALTLMC</sequence>
<comment type="caution">
    <text evidence="2">The sequence shown here is derived from an EMBL/GenBank/DDBJ whole genome shotgun (WGS) entry which is preliminary data.</text>
</comment>
<feature type="region of interest" description="Disordered" evidence="1">
    <location>
        <begin position="438"/>
        <end position="590"/>
    </location>
</feature>
<protein>
    <submittedName>
        <fullName evidence="2">Uncharacterized protein</fullName>
    </submittedName>
</protein>
<keyword evidence="3" id="KW-1185">Reference proteome</keyword>
<feature type="compositionally biased region" description="Polar residues" evidence="1">
    <location>
        <begin position="564"/>
        <end position="577"/>
    </location>
</feature>
<feature type="compositionally biased region" description="Low complexity" evidence="1">
    <location>
        <begin position="936"/>
        <end position="945"/>
    </location>
</feature>